<keyword evidence="3" id="KW-1185">Reference proteome</keyword>
<organism evidence="2 3">
    <name type="scientific">Bifiguratus adelaidae</name>
    <dbReference type="NCBI Taxonomy" id="1938954"/>
    <lineage>
        <taxon>Eukaryota</taxon>
        <taxon>Fungi</taxon>
        <taxon>Fungi incertae sedis</taxon>
        <taxon>Mucoromycota</taxon>
        <taxon>Mucoromycotina</taxon>
        <taxon>Endogonomycetes</taxon>
        <taxon>Endogonales</taxon>
        <taxon>Endogonales incertae sedis</taxon>
        <taxon>Bifiguratus</taxon>
    </lineage>
</organism>
<comment type="caution">
    <text evidence="2">The sequence shown here is derived from an EMBL/GenBank/DDBJ whole genome shotgun (WGS) entry which is preliminary data.</text>
</comment>
<gene>
    <name evidence="2" type="ORF">BZG36_05414</name>
</gene>
<feature type="compositionally biased region" description="Basic and acidic residues" evidence="1">
    <location>
        <begin position="107"/>
        <end position="117"/>
    </location>
</feature>
<dbReference type="Proteomes" id="UP000242875">
    <property type="component" value="Unassembled WGS sequence"/>
</dbReference>
<feature type="compositionally biased region" description="Low complexity" evidence="1">
    <location>
        <begin position="66"/>
        <end position="98"/>
    </location>
</feature>
<dbReference type="AlphaFoldDB" id="A0A261XTF2"/>
<feature type="region of interest" description="Disordered" evidence="1">
    <location>
        <begin position="45"/>
        <end position="137"/>
    </location>
</feature>
<reference evidence="2 3" key="1">
    <citation type="journal article" date="2017" name="Mycologia">
        <title>Bifiguratus adelaidae, gen. et sp. nov., a new member of Mucoromycotina in endophytic and soil-dwelling habitats.</title>
        <authorList>
            <person name="Torres-Cruz T.J."/>
            <person name="Billingsley Tobias T.L."/>
            <person name="Almatruk M."/>
            <person name="Hesse C."/>
            <person name="Kuske C.R."/>
            <person name="Desiro A."/>
            <person name="Benucci G.M."/>
            <person name="Bonito G."/>
            <person name="Stajich J.E."/>
            <person name="Dunlap C."/>
            <person name="Arnold A.E."/>
            <person name="Porras-Alfaro A."/>
        </authorList>
    </citation>
    <scope>NUCLEOTIDE SEQUENCE [LARGE SCALE GENOMIC DNA]</scope>
    <source>
        <strain evidence="2 3">AZ0501</strain>
    </source>
</reference>
<accession>A0A261XTF2</accession>
<feature type="compositionally biased region" description="Polar residues" evidence="1">
    <location>
        <begin position="45"/>
        <end position="65"/>
    </location>
</feature>
<sequence>MANADTDTIELNLPITHLFQEDIARLDALGDVDPYVYQLPTTDKANTLPVTTSSGRGRANATSIGTRTSPSSNTSSIPSLSRSRASSASSNASLKPSLPITGPSSRLPKESPRDKATRFLGYTSQAHPAPCPTCGRY</sequence>
<evidence type="ECO:0000313" key="3">
    <source>
        <dbReference type="Proteomes" id="UP000242875"/>
    </source>
</evidence>
<evidence type="ECO:0000256" key="1">
    <source>
        <dbReference type="SAM" id="MobiDB-lite"/>
    </source>
</evidence>
<protein>
    <submittedName>
        <fullName evidence="2">Uncharacterized protein</fullName>
    </submittedName>
</protein>
<name>A0A261XTF2_9FUNG</name>
<proteinExistence type="predicted"/>
<evidence type="ECO:0000313" key="2">
    <source>
        <dbReference type="EMBL" id="OZJ01639.1"/>
    </source>
</evidence>
<dbReference type="EMBL" id="MVBO01000279">
    <property type="protein sequence ID" value="OZJ01639.1"/>
    <property type="molecule type" value="Genomic_DNA"/>
</dbReference>